<evidence type="ECO:0000313" key="9">
    <source>
        <dbReference type="Proteomes" id="UP000485058"/>
    </source>
</evidence>
<dbReference type="PANTHER" id="PTHR43337:SF1">
    <property type="entry name" value="XANTHINE_URACIL PERMEASE C887.17-RELATED"/>
    <property type="match status" value="1"/>
</dbReference>
<evidence type="ECO:0000256" key="5">
    <source>
        <dbReference type="ARBA" id="ARBA00022989"/>
    </source>
</evidence>
<dbReference type="GO" id="GO:0015854">
    <property type="term" value="P:guanine transport"/>
    <property type="evidence" value="ECO:0007669"/>
    <property type="project" value="TreeGrafter"/>
</dbReference>
<keyword evidence="6 7" id="KW-0472">Membrane</keyword>
<feature type="transmembrane region" description="Helical" evidence="7">
    <location>
        <begin position="181"/>
        <end position="202"/>
    </location>
</feature>
<evidence type="ECO:0000256" key="1">
    <source>
        <dbReference type="ARBA" id="ARBA00004127"/>
    </source>
</evidence>
<reference evidence="8 9" key="1">
    <citation type="submission" date="2020-02" db="EMBL/GenBank/DDBJ databases">
        <title>Draft genome sequence of Haematococcus lacustris strain NIES-144.</title>
        <authorList>
            <person name="Morimoto D."/>
            <person name="Nakagawa S."/>
            <person name="Yoshida T."/>
            <person name="Sawayama S."/>
        </authorList>
    </citation>
    <scope>NUCLEOTIDE SEQUENCE [LARGE SCALE GENOMIC DNA]</scope>
    <source>
        <strain evidence="8 9">NIES-144</strain>
    </source>
</reference>
<evidence type="ECO:0000313" key="8">
    <source>
        <dbReference type="EMBL" id="GFH18799.1"/>
    </source>
</evidence>
<evidence type="ECO:0000256" key="6">
    <source>
        <dbReference type="ARBA" id="ARBA00023136"/>
    </source>
</evidence>
<dbReference type="GO" id="GO:0015853">
    <property type="term" value="P:adenine transport"/>
    <property type="evidence" value="ECO:0007669"/>
    <property type="project" value="TreeGrafter"/>
</dbReference>
<evidence type="ECO:0000256" key="4">
    <source>
        <dbReference type="ARBA" id="ARBA00022692"/>
    </source>
</evidence>
<proteinExistence type="inferred from homology"/>
<dbReference type="AlphaFoldDB" id="A0A699ZH81"/>
<dbReference type="InterPro" id="IPR006043">
    <property type="entry name" value="NCS2"/>
</dbReference>
<dbReference type="Pfam" id="PF00860">
    <property type="entry name" value="Xan_ur_permease"/>
    <property type="match status" value="1"/>
</dbReference>
<keyword evidence="3" id="KW-0813">Transport</keyword>
<gene>
    <name evidence="8" type="ORF">HaLaN_15660</name>
</gene>
<dbReference type="GO" id="GO:0005886">
    <property type="term" value="C:plasma membrane"/>
    <property type="evidence" value="ECO:0007669"/>
    <property type="project" value="TreeGrafter"/>
</dbReference>
<keyword evidence="4 7" id="KW-0812">Transmembrane</keyword>
<organism evidence="8 9">
    <name type="scientific">Haematococcus lacustris</name>
    <name type="common">Green alga</name>
    <name type="synonym">Haematococcus pluvialis</name>
    <dbReference type="NCBI Taxonomy" id="44745"/>
    <lineage>
        <taxon>Eukaryota</taxon>
        <taxon>Viridiplantae</taxon>
        <taxon>Chlorophyta</taxon>
        <taxon>core chlorophytes</taxon>
        <taxon>Chlorophyceae</taxon>
        <taxon>CS clade</taxon>
        <taxon>Chlamydomonadales</taxon>
        <taxon>Haematococcaceae</taxon>
        <taxon>Haematococcus</taxon>
    </lineage>
</organism>
<keyword evidence="5 7" id="KW-1133">Transmembrane helix</keyword>
<evidence type="ECO:0000256" key="2">
    <source>
        <dbReference type="ARBA" id="ARBA00005697"/>
    </source>
</evidence>
<feature type="transmembrane region" description="Helical" evidence="7">
    <location>
        <begin position="260"/>
        <end position="282"/>
    </location>
</feature>
<protein>
    <submittedName>
        <fullName evidence="8">Uncharacterized protein</fullName>
    </submittedName>
</protein>
<name>A0A699ZH81_HAELA</name>
<feature type="transmembrane region" description="Helical" evidence="7">
    <location>
        <begin position="144"/>
        <end position="169"/>
    </location>
</feature>
<dbReference type="PANTHER" id="PTHR43337">
    <property type="entry name" value="XANTHINE/URACIL PERMEASE C887.17-RELATED"/>
    <property type="match status" value="1"/>
</dbReference>
<dbReference type="EMBL" id="BLLF01001359">
    <property type="protein sequence ID" value="GFH18799.1"/>
    <property type="molecule type" value="Genomic_DNA"/>
</dbReference>
<accession>A0A699ZH81</accession>
<dbReference type="GO" id="GO:0012505">
    <property type="term" value="C:endomembrane system"/>
    <property type="evidence" value="ECO:0007669"/>
    <property type="project" value="UniProtKB-SubCell"/>
</dbReference>
<comment type="subcellular location">
    <subcellularLocation>
        <location evidence="1">Endomembrane system</location>
        <topology evidence="1">Multi-pass membrane protein</topology>
    </subcellularLocation>
</comment>
<sequence length="289" mass="31675">MLLVPVLQKLMGSGWLQATYLGASSQLPGGQDRFNYFKSVVSLPDVRKTTAAWDWSGLAHADLWAALLSFLYLDFLDCTGTLFSMATYLDRMLPGFINHRTSEFPRQYLDFLDCTGTLFSMATYLDRMLPGFINHRTSEFPRQTAAFCVDGIAIIIGSLLGTSPLTVFIESATGIREGGRTGLTALTVAAWFLVSLFFTPIIAAIPPYATGPALVLVGALMMENLLDIKWSDIQQAVPAFITITMIPLTYSVAYGVLGGVFIYVALYLGFLLYDLVLAALGWSELTVKN</sequence>
<dbReference type="GO" id="GO:0005345">
    <property type="term" value="F:purine nucleobase transmembrane transporter activity"/>
    <property type="evidence" value="ECO:0007669"/>
    <property type="project" value="TreeGrafter"/>
</dbReference>
<comment type="caution">
    <text evidence="8">The sequence shown here is derived from an EMBL/GenBank/DDBJ whole genome shotgun (WGS) entry which is preliminary data.</text>
</comment>
<keyword evidence="9" id="KW-1185">Reference proteome</keyword>
<comment type="similarity">
    <text evidence="2">Belongs to the nucleobase:cation symporter-2 (NCS2) (TC 2.A.40) family. Azg-like subfamily.</text>
</comment>
<dbReference type="InterPro" id="IPR045018">
    <property type="entry name" value="Azg-like"/>
</dbReference>
<dbReference type="Proteomes" id="UP000485058">
    <property type="component" value="Unassembled WGS sequence"/>
</dbReference>
<feature type="transmembrane region" description="Helical" evidence="7">
    <location>
        <begin position="237"/>
        <end position="254"/>
    </location>
</feature>
<evidence type="ECO:0000256" key="3">
    <source>
        <dbReference type="ARBA" id="ARBA00022448"/>
    </source>
</evidence>
<evidence type="ECO:0000256" key="7">
    <source>
        <dbReference type="SAM" id="Phobius"/>
    </source>
</evidence>